<keyword evidence="3" id="KW-0808">Transferase</keyword>
<dbReference type="GO" id="GO:0004674">
    <property type="term" value="F:protein serine/threonine kinase activity"/>
    <property type="evidence" value="ECO:0007669"/>
    <property type="project" value="UniProtKB-KW"/>
</dbReference>
<dbReference type="Proteomes" id="UP000248330">
    <property type="component" value="Unassembled WGS sequence"/>
</dbReference>
<keyword evidence="2 10" id="KW-0723">Serine/threonine-protein kinase</keyword>
<dbReference type="EMBL" id="QICN01000007">
    <property type="protein sequence ID" value="PXV66476.1"/>
    <property type="molecule type" value="Genomic_DNA"/>
</dbReference>
<keyword evidence="5 10" id="KW-0418">Kinase</keyword>
<name>A0A318E5C9_9GAMM</name>
<evidence type="ECO:0000313" key="10">
    <source>
        <dbReference type="EMBL" id="PXV66476.1"/>
    </source>
</evidence>
<dbReference type="PROSITE" id="PS00108">
    <property type="entry name" value="PROTEIN_KINASE_ST"/>
    <property type="match status" value="1"/>
</dbReference>
<protein>
    <recommendedName>
        <fullName evidence="1">non-specific serine/threonine protein kinase</fullName>
        <ecNumber evidence="1">2.7.11.1</ecNumber>
    </recommendedName>
</protein>
<sequence length="586" mass="62707">MLAAGTQLGKYRIVRLLGRGGMADVYEAEDAMLGRRVALKVLPPEFGRDDKAVTRFQKEVRAAAVLNHAGIVTVYDVAQEQGLHYYAMRLLAGGDLRERIEHGLTPEQALGVLHQLAGAFAHAHAAGFVHRDVKPENILFDEQGRAVLTDFGIAKAISSSAKMTATGVSIGTPRYISPEQARGKPVDARADLYSLGVILFEMLAGRTPFDAEDSLALIFKHVTEPVPRLPPQLERYQPLVDTLMAKEPDERPASAEDVQAMVQPFLPAERSLRLPALKTAPAAPANERVVTAERRYAEQLAEEEQRQKREAQRRGSDAMPQPAPAAAPPPPAPPPPSEPAPARTAPPPRDRGAAPPPASGPSARVATAPSAMRWLPLLAAAVGLLLVVAAVWQLLPGDASDDGPVPAMTGDVIAAVAPESGGTDSPAEPPPTVMPAAAPAPTDAPVDVVDEGDAATALEANAEAQAREQAEREAAQRKAAAEQQRKRQLEEERRERAAATPTAAPTPDPAMSKAERMQWERARCDRHVSELFPGWTFTYAEIADYPGVKKQQSGYVETPPLAADYGAMQRYIIDPNGCIVGTLPAQ</sequence>
<comment type="caution">
    <text evidence="10">The sequence shown here is derived from an EMBL/GenBank/DDBJ whole genome shotgun (WGS) entry which is preliminary data.</text>
</comment>
<reference evidence="10 11" key="1">
    <citation type="submission" date="2018-04" db="EMBL/GenBank/DDBJ databases">
        <title>Genomic Encyclopedia of Type Strains, Phase IV (KMG-IV): sequencing the most valuable type-strain genomes for metagenomic binning, comparative biology and taxonomic classification.</title>
        <authorList>
            <person name="Goeker M."/>
        </authorList>
    </citation>
    <scope>NUCLEOTIDE SEQUENCE [LARGE SCALE GENOMIC DNA]</scope>
    <source>
        <strain evidence="10 11">DSM 104150</strain>
    </source>
</reference>
<feature type="region of interest" description="Disordered" evidence="8">
    <location>
        <begin position="463"/>
        <end position="518"/>
    </location>
</feature>
<dbReference type="InterPro" id="IPR000719">
    <property type="entry name" value="Prot_kinase_dom"/>
</dbReference>
<feature type="domain" description="Protein kinase" evidence="9">
    <location>
        <begin position="11"/>
        <end position="266"/>
    </location>
</feature>
<organism evidence="10 11">
    <name type="scientific">Sinimarinibacterium flocculans</name>
    <dbReference type="NCBI Taxonomy" id="985250"/>
    <lineage>
        <taxon>Bacteria</taxon>
        <taxon>Pseudomonadati</taxon>
        <taxon>Pseudomonadota</taxon>
        <taxon>Gammaproteobacteria</taxon>
        <taxon>Nevskiales</taxon>
        <taxon>Nevskiaceae</taxon>
        <taxon>Sinimarinibacterium</taxon>
    </lineage>
</organism>
<dbReference type="Gene3D" id="3.30.200.20">
    <property type="entry name" value="Phosphorylase Kinase, domain 1"/>
    <property type="match status" value="1"/>
</dbReference>
<dbReference type="SUPFAM" id="SSF56112">
    <property type="entry name" value="Protein kinase-like (PK-like)"/>
    <property type="match status" value="1"/>
</dbReference>
<dbReference type="AlphaFoldDB" id="A0A318E5C9"/>
<feature type="region of interest" description="Disordered" evidence="8">
    <location>
        <begin position="300"/>
        <end position="364"/>
    </location>
</feature>
<dbReference type="InterPro" id="IPR011009">
    <property type="entry name" value="Kinase-like_dom_sf"/>
</dbReference>
<dbReference type="GO" id="GO:0005524">
    <property type="term" value="F:ATP binding"/>
    <property type="evidence" value="ECO:0007669"/>
    <property type="project" value="UniProtKB-UniRule"/>
</dbReference>
<feature type="binding site" evidence="7">
    <location>
        <position position="40"/>
    </location>
    <ligand>
        <name>ATP</name>
        <dbReference type="ChEBI" id="CHEBI:30616"/>
    </ligand>
</feature>
<evidence type="ECO:0000259" key="9">
    <source>
        <dbReference type="PROSITE" id="PS50011"/>
    </source>
</evidence>
<dbReference type="PANTHER" id="PTHR43289">
    <property type="entry name" value="MITOGEN-ACTIVATED PROTEIN KINASE KINASE KINASE 20-RELATED"/>
    <property type="match status" value="1"/>
</dbReference>
<evidence type="ECO:0000256" key="7">
    <source>
        <dbReference type="PROSITE-ProRule" id="PRU10141"/>
    </source>
</evidence>
<dbReference type="PANTHER" id="PTHR43289:SF6">
    <property type="entry name" value="SERINE_THREONINE-PROTEIN KINASE NEKL-3"/>
    <property type="match status" value="1"/>
</dbReference>
<evidence type="ECO:0000256" key="5">
    <source>
        <dbReference type="ARBA" id="ARBA00022777"/>
    </source>
</evidence>
<dbReference type="SMART" id="SM00220">
    <property type="entry name" value="S_TKc"/>
    <property type="match status" value="1"/>
</dbReference>
<evidence type="ECO:0000256" key="6">
    <source>
        <dbReference type="ARBA" id="ARBA00022840"/>
    </source>
</evidence>
<keyword evidence="6 7" id="KW-0067">ATP-binding</keyword>
<evidence type="ECO:0000256" key="4">
    <source>
        <dbReference type="ARBA" id="ARBA00022741"/>
    </source>
</evidence>
<evidence type="ECO:0000256" key="2">
    <source>
        <dbReference type="ARBA" id="ARBA00022527"/>
    </source>
</evidence>
<dbReference type="PROSITE" id="PS00107">
    <property type="entry name" value="PROTEIN_KINASE_ATP"/>
    <property type="match status" value="1"/>
</dbReference>
<evidence type="ECO:0000256" key="8">
    <source>
        <dbReference type="SAM" id="MobiDB-lite"/>
    </source>
</evidence>
<dbReference type="CDD" id="cd14014">
    <property type="entry name" value="STKc_PknB_like"/>
    <property type="match status" value="1"/>
</dbReference>
<feature type="compositionally biased region" description="Pro residues" evidence="8">
    <location>
        <begin position="321"/>
        <end position="347"/>
    </location>
</feature>
<keyword evidence="11" id="KW-1185">Reference proteome</keyword>
<dbReference type="InterPro" id="IPR008271">
    <property type="entry name" value="Ser/Thr_kinase_AS"/>
</dbReference>
<dbReference type="FunFam" id="1.10.510.10:FF:000021">
    <property type="entry name" value="Serine/threonine protein kinase"/>
    <property type="match status" value="1"/>
</dbReference>
<dbReference type="InterPro" id="IPR017441">
    <property type="entry name" value="Protein_kinase_ATP_BS"/>
</dbReference>
<feature type="compositionally biased region" description="Basic and acidic residues" evidence="8">
    <location>
        <begin position="300"/>
        <end position="316"/>
    </location>
</feature>
<accession>A0A318E5C9</accession>
<evidence type="ECO:0000256" key="3">
    <source>
        <dbReference type="ARBA" id="ARBA00022679"/>
    </source>
</evidence>
<dbReference type="PROSITE" id="PS50011">
    <property type="entry name" value="PROTEIN_KINASE_DOM"/>
    <property type="match status" value="1"/>
</dbReference>
<feature type="compositionally biased region" description="Basic and acidic residues" evidence="8">
    <location>
        <begin position="465"/>
        <end position="497"/>
    </location>
</feature>
<evidence type="ECO:0000256" key="1">
    <source>
        <dbReference type="ARBA" id="ARBA00012513"/>
    </source>
</evidence>
<dbReference type="Gene3D" id="1.10.510.10">
    <property type="entry name" value="Transferase(Phosphotransferase) domain 1"/>
    <property type="match status" value="1"/>
</dbReference>
<dbReference type="EC" id="2.7.11.1" evidence="1"/>
<keyword evidence="4 7" id="KW-0547">Nucleotide-binding</keyword>
<proteinExistence type="predicted"/>
<feature type="compositionally biased region" description="Low complexity" evidence="8">
    <location>
        <begin position="434"/>
        <end position="447"/>
    </location>
</feature>
<feature type="region of interest" description="Disordered" evidence="8">
    <location>
        <begin position="417"/>
        <end position="447"/>
    </location>
</feature>
<evidence type="ECO:0000313" key="11">
    <source>
        <dbReference type="Proteomes" id="UP000248330"/>
    </source>
</evidence>
<gene>
    <name evidence="10" type="ORF">C8D93_10740</name>
</gene>
<dbReference type="Pfam" id="PF00069">
    <property type="entry name" value="Pkinase"/>
    <property type="match status" value="1"/>
</dbReference>